<dbReference type="Proteomes" id="UP000008068">
    <property type="component" value="Unassembled WGS sequence"/>
</dbReference>
<gene>
    <name evidence="2" type="ORF">CAEBREN_13858</name>
</gene>
<dbReference type="HOGENOM" id="CLU_1714905_0_0_1"/>
<name>G0MDI9_CAEBE</name>
<dbReference type="InParanoid" id="G0MDI9"/>
<reference evidence="3" key="1">
    <citation type="submission" date="2011-07" db="EMBL/GenBank/DDBJ databases">
        <authorList>
            <consortium name="Caenorhabditis brenneri Sequencing and Analysis Consortium"/>
            <person name="Wilson R.K."/>
        </authorList>
    </citation>
    <scope>NUCLEOTIDE SEQUENCE [LARGE SCALE GENOMIC DNA]</scope>
    <source>
        <strain evidence="3">PB2801</strain>
    </source>
</reference>
<sequence>MTPPSLGHYLQTPATPSGPSTCFQNYQMITPPAMAMKSSTMITPPSLGATPPSDDSQTFQNPMYPSSMVAYPAHGYTYPQWNPYGTWDVSQMAGGAPQGNSNQVTDDFQNFQQFGNPDNVLQNNLGFPSYDGAGTSSSNAGNFDFGF</sequence>
<evidence type="ECO:0000256" key="1">
    <source>
        <dbReference type="SAM" id="MobiDB-lite"/>
    </source>
</evidence>
<dbReference type="EMBL" id="GL379790">
    <property type="protein sequence ID" value="EGT49435.1"/>
    <property type="molecule type" value="Genomic_DNA"/>
</dbReference>
<organism evidence="3">
    <name type="scientific">Caenorhabditis brenneri</name>
    <name type="common">Nematode worm</name>
    <dbReference type="NCBI Taxonomy" id="135651"/>
    <lineage>
        <taxon>Eukaryota</taxon>
        <taxon>Metazoa</taxon>
        <taxon>Ecdysozoa</taxon>
        <taxon>Nematoda</taxon>
        <taxon>Chromadorea</taxon>
        <taxon>Rhabditida</taxon>
        <taxon>Rhabditina</taxon>
        <taxon>Rhabditomorpha</taxon>
        <taxon>Rhabditoidea</taxon>
        <taxon>Rhabditidae</taxon>
        <taxon>Peloderinae</taxon>
        <taxon>Caenorhabditis</taxon>
    </lineage>
</organism>
<protein>
    <submittedName>
        <fullName evidence="2">Uncharacterized protein</fullName>
    </submittedName>
</protein>
<feature type="region of interest" description="Disordered" evidence="1">
    <location>
        <begin position="39"/>
        <end position="61"/>
    </location>
</feature>
<dbReference type="AlphaFoldDB" id="G0MDI9"/>
<accession>G0MDI9</accession>
<evidence type="ECO:0000313" key="3">
    <source>
        <dbReference type="Proteomes" id="UP000008068"/>
    </source>
</evidence>
<proteinExistence type="predicted"/>
<evidence type="ECO:0000313" key="2">
    <source>
        <dbReference type="EMBL" id="EGT49435.1"/>
    </source>
</evidence>
<keyword evidence="3" id="KW-1185">Reference proteome</keyword>